<keyword evidence="5" id="KW-1185">Reference proteome</keyword>
<dbReference type="InterPro" id="IPR036691">
    <property type="entry name" value="Endo/exonu/phosph_ase_sf"/>
</dbReference>
<dbReference type="InterPro" id="IPR005135">
    <property type="entry name" value="Endo/exonuclease/phosphatase"/>
</dbReference>
<gene>
    <name evidence="4" type="ORF">ATJ97_0999</name>
</gene>
<feature type="chain" id="PRO_5012247707" evidence="2">
    <location>
        <begin position="31"/>
        <end position="419"/>
    </location>
</feature>
<evidence type="ECO:0000256" key="1">
    <source>
        <dbReference type="SAM" id="MobiDB-lite"/>
    </source>
</evidence>
<dbReference type="Gene3D" id="3.60.10.10">
    <property type="entry name" value="Endonuclease/exonuclease/phosphatase"/>
    <property type="match status" value="1"/>
</dbReference>
<feature type="region of interest" description="Disordered" evidence="1">
    <location>
        <begin position="235"/>
        <end position="254"/>
    </location>
</feature>
<keyword evidence="4" id="KW-0255">Endonuclease</keyword>
<dbReference type="RefSeq" id="WP_098482778.1">
    <property type="nucleotide sequence ID" value="NZ_PDJI01000004.1"/>
</dbReference>
<dbReference type="AlphaFoldDB" id="A0A2A9EJ26"/>
<accession>A0A2A9EJ26</accession>
<protein>
    <submittedName>
        <fullName evidence="4">Endonuclease/exonuclease/phosphatase family protein</fullName>
    </submittedName>
</protein>
<name>A0A2A9EJ26_9MICO</name>
<dbReference type="SUPFAM" id="SSF56219">
    <property type="entry name" value="DNase I-like"/>
    <property type="match status" value="1"/>
</dbReference>
<dbReference type="Pfam" id="PF03372">
    <property type="entry name" value="Exo_endo_phos"/>
    <property type="match status" value="1"/>
</dbReference>
<organism evidence="4 5">
    <name type="scientific">Georgenia soli</name>
    <dbReference type="NCBI Taxonomy" id="638953"/>
    <lineage>
        <taxon>Bacteria</taxon>
        <taxon>Bacillati</taxon>
        <taxon>Actinomycetota</taxon>
        <taxon>Actinomycetes</taxon>
        <taxon>Micrococcales</taxon>
        <taxon>Bogoriellaceae</taxon>
        <taxon>Georgenia</taxon>
    </lineage>
</organism>
<evidence type="ECO:0000259" key="3">
    <source>
        <dbReference type="Pfam" id="PF03372"/>
    </source>
</evidence>
<evidence type="ECO:0000256" key="2">
    <source>
        <dbReference type="SAM" id="SignalP"/>
    </source>
</evidence>
<sequence>MRGHGRWVGGLAAAATAAAGVLALGAPASADPDPVGTNRAERSPLRVATYNVSLNRPSEGGLVADLADGTDPQARAIAQVLQTTRPDVVLLNEFDHDDDGAAVDLFRQKYLEVSQHGESPVRYPYAFTAPVNTGVDSGYDLNNDGRTGTADDALGFGEFPGQYGMVVLSRYPIDADSVRTFQDFRWKDMPGALLPDDPTTDEPADWYSPEELDVLPLSSKSHWDVPVETGRGTVHVLASHPTPPTFDGPEDRNGLRNHDEIRFWADYVGSRRDSAYIYDDEGTEGGLRPGSRFVVVGDQNADPHDGDSVPGAVDQLLDHPRIRDPRPTSQGAVEAAAVQGGANNHHEGDAALDTADFADDAPGNLRVDYALPSKNLVVRGSGVFWPMADQAGSELTGMYPFPTSDHRLVWVDLWVPGGH</sequence>
<keyword evidence="4" id="KW-0378">Hydrolase</keyword>
<dbReference type="EMBL" id="PDJI01000004">
    <property type="protein sequence ID" value="PFG38521.1"/>
    <property type="molecule type" value="Genomic_DNA"/>
</dbReference>
<feature type="signal peptide" evidence="2">
    <location>
        <begin position="1"/>
        <end position="30"/>
    </location>
</feature>
<reference evidence="4 5" key="1">
    <citation type="submission" date="2017-10" db="EMBL/GenBank/DDBJ databases">
        <title>Sequencing the genomes of 1000 actinobacteria strains.</title>
        <authorList>
            <person name="Klenk H.-P."/>
        </authorList>
    </citation>
    <scope>NUCLEOTIDE SEQUENCE [LARGE SCALE GENOMIC DNA]</scope>
    <source>
        <strain evidence="4 5">DSM 21838</strain>
    </source>
</reference>
<keyword evidence="2" id="KW-0732">Signal</keyword>
<proteinExistence type="predicted"/>
<comment type="caution">
    <text evidence="4">The sequence shown here is derived from an EMBL/GenBank/DDBJ whole genome shotgun (WGS) entry which is preliminary data.</text>
</comment>
<evidence type="ECO:0000313" key="4">
    <source>
        <dbReference type="EMBL" id="PFG38521.1"/>
    </source>
</evidence>
<keyword evidence="4" id="KW-0269">Exonuclease</keyword>
<dbReference type="OrthoDB" id="292013at2"/>
<dbReference type="GO" id="GO:0004519">
    <property type="term" value="F:endonuclease activity"/>
    <property type="evidence" value="ECO:0007669"/>
    <property type="project" value="UniProtKB-KW"/>
</dbReference>
<keyword evidence="4" id="KW-0540">Nuclease</keyword>
<dbReference type="GO" id="GO:0004527">
    <property type="term" value="F:exonuclease activity"/>
    <property type="evidence" value="ECO:0007669"/>
    <property type="project" value="UniProtKB-KW"/>
</dbReference>
<evidence type="ECO:0000313" key="5">
    <source>
        <dbReference type="Proteomes" id="UP000222106"/>
    </source>
</evidence>
<dbReference type="Proteomes" id="UP000222106">
    <property type="component" value="Unassembled WGS sequence"/>
</dbReference>
<feature type="domain" description="Endonuclease/exonuclease/phosphatase" evidence="3">
    <location>
        <begin position="48"/>
        <end position="406"/>
    </location>
</feature>